<evidence type="ECO:0000313" key="2">
    <source>
        <dbReference type="Proteomes" id="UP001165240"/>
    </source>
</evidence>
<organism evidence="1 2">
    <name type="scientific">Priestia megaterium</name>
    <name type="common">Bacillus megaterium</name>
    <dbReference type="NCBI Taxonomy" id="1404"/>
    <lineage>
        <taxon>Bacteria</taxon>
        <taxon>Bacillati</taxon>
        <taxon>Bacillota</taxon>
        <taxon>Bacilli</taxon>
        <taxon>Bacillales</taxon>
        <taxon>Bacillaceae</taxon>
        <taxon>Priestia</taxon>
    </lineage>
</organism>
<dbReference type="AlphaFoldDB" id="A0AAX6BP27"/>
<dbReference type="Proteomes" id="UP001165240">
    <property type="component" value="Unassembled WGS sequence"/>
</dbReference>
<dbReference type="RefSeq" id="WP_310876542.1">
    <property type="nucleotide sequence ID" value="NZ_BSYK01000001.1"/>
</dbReference>
<reference evidence="1" key="1">
    <citation type="journal article" date="2024" name="Appl Microbiol">
        <title>Effect of kuratsuki Bacillus and Priestia on Taste of Sake.</title>
        <authorList>
            <person name="Kobayashi K."/>
            <person name="Nishida H."/>
        </authorList>
    </citation>
    <scope>NUCLEOTIDE SEQUENCE</scope>
    <source>
        <strain evidence="1">B-12</strain>
    </source>
</reference>
<protein>
    <submittedName>
        <fullName evidence="1">Uncharacterized protein</fullName>
    </submittedName>
</protein>
<gene>
    <name evidence="1" type="ORF">ShirakiTB12_39460</name>
</gene>
<dbReference type="EMBL" id="BSYK01000001">
    <property type="protein sequence ID" value="GMG75478.1"/>
    <property type="molecule type" value="Genomic_DNA"/>
</dbReference>
<evidence type="ECO:0000313" key="1">
    <source>
        <dbReference type="EMBL" id="GMG75478.1"/>
    </source>
</evidence>
<accession>A0AAX6BP27</accession>
<name>A0AAX6BP27_PRIMG</name>
<proteinExistence type="predicted"/>
<sequence length="76" mass="9043">MNNIYNVKLTDRDVYHILYLNKVQGLQPYQIEKSFPVSRATIKAIVNGKSRKDCHAAFMDFKSRYPRKVKQLFKYD</sequence>
<comment type="caution">
    <text evidence="1">The sequence shown here is derived from an EMBL/GenBank/DDBJ whole genome shotgun (WGS) entry which is preliminary data.</text>
</comment>